<protein>
    <submittedName>
        <fullName evidence="2">Uncharacterized protein</fullName>
    </submittedName>
</protein>
<accession>A0A7V3VSF2</accession>
<evidence type="ECO:0000256" key="1">
    <source>
        <dbReference type="SAM" id="Phobius"/>
    </source>
</evidence>
<proteinExistence type="predicted"/>
<feature type="transmembrane region" description="Helical" evidence="1">
    <location>
        <begin position="171"/>
        <end position="195"/>
    </location>
</feature>
<feature type="transmembrane region" description="Helical" evidence="1">
    <location>
        <begin position="53"/>
        <end position="79"/>
    </location>
</feature>
<feature type="transmembrane region" description="Helical" evidence="1">
    <location>
        <begin position="144"/>
        <end position="165"/>
    </location>
</feature>
<feature type="transmembrane region" description="Helical" evidence="1">
    <location>
        <begin position="91"/>
        <end position="108"/>
    </location>
</feature>
<keyword evidence="1" id="KW-0812">Transmembrane</keyword>
<name>A0A7V3VSF2_9BACT</name>
<sequence length="200" mass="22936">MEFLRGFADAFYRIKDQLYILVPAVIVILIALIFNLIIYALSGQNVFGDFSALLIPSFVFEVIEWALAFAASGLTAFMMVNKRVVKDDLKIFLNLFIFSIFMGFFVTVGFRINVLIGVVIFLFMLYVPIWFVNYRGSEMIDGFGWNLSFIFHGIRAAYALTLLLGTALLTLIPYCGIYLAIFFYVMWSSTTYLYIKEKNL</sequence>
<feature type="transmembrane region" description="Helical" evidence="1">
    <location>
        <begin position="114"/>
        <end position="132"/>
    </location>
</feature>
<organism evidence="2">
    <name type="scientific">Mesoaciditoga lauensis</name>
    <dbReference type="NCBI Taxonomy" id="1495039"/>
    <lineage>
        <taxon>Bacteria</taxon>
        <taxon>Thermotogati</taxon>
        <taxon>Thermotogota</taxon>
        <taxon>Thermotogae</taxon>
        <taxon>Mesoaciditogales</taxon>
        <taxon>Mesoaciditogaceae</taxon>
        <taxon>Mesoaciditoga</taxon>
    </lineage>
</organism>
<dbReference type="EMBL" id="DTPE01000098">
    <property type="protein sequence ID" value="HGE74943.1"/>
    <property type="molecule type" value="Genomic_DNA"/>
</dbReference>
<dbReference type="AlphaFoldDB" id="A0A7V3VSF2"/>
<reference evidence="2" key="1">
    <citation type="journal article" date="2020" name="mSystems">
        <title>Genome- and Community-Level Interaction Insights into Carbon Utilization and Element Cycling Functions of Hydrothermarchaeota in Hydrothermal Sediment.</title>
        <authorList>
            <person name="Zhou Z."/>
            <person name="Liu Y."/>
            <person name="Xu W."/>
            <person name="Pan J."/>
            <person name="Luo Z.H."/>
            <person name="Li M."/>
        </authorList>
    </citation>
    <scope>NUCLEOTIDE SEQUENCE [LARGE SCALE GENOMIC DNA]</scope>
    <source>
        <strain evidence="2">SpSt-966</strain>
    </source>
</reference>
<comment type="caution">
    <text evidence="2">The sequence shown here is derived from an EMBL/GenBank/DDBJ whole genome shotgun (WGS) entry which is preliminary data.</text>
</comment>
<gene>
    <name evidence="2" type="ORF">ENX73_02330</name>
</gene>
<keyword evidence="1" id="KW-1133">Transmembrane helix</keyword>
<feature type="transmembrane region" description="Helical" evidence="1">
    <location>
        <begin position="20"/>
        <end position="41"/>
    </location>
</feature>
<keyword evidence="1" id="KW-0472">Membrane</keyword>
<evidence type="ECO:0000313" key="2">
    <source>
        <dbReference type="EMBL" id="HGE74943.1"/>
    </source>
</evidence>